<organism evidence="1 2">
    <name type="scientific">Coregonus suidteri</name>
    <dbReference type="NCBI Taxonomy" id="861788"/>
    <lineage>
        <taxon>Eukaryota</taxon>
        <taxon>Metazoa</taxon>
        <taxon>Chordata</taxon>
        <taxon>Craniata</taxon>
        <taxon>Vertebrata</taxon>
        <taxon>Euteleostomi</taxon>
        <taxon>Actinopterygii</taxon>
        <taxon>Neopterygii</taxon>
        <taxon>Teleostei</taxon>
        <taxon>Protacanthopterygii</taxon>
        <taxon>Salmoniformes</taxon>
        <taxon>Salmonidae</taxon>
        <taxon>Coregoninae</taxon>
        <taxon>Coregonus</taxon>
    </lineage>
</organism>
<evidence type="ECO:0000313" key="1">
    <source>
        <dbReference type="EMBL" id="KAK6311793.1"/>
    </source>
</evidence>
<proteinExistence type="predicted"/>
<dbReference type="Proteomes" id="UP001356427">
    <property type="component" value="Unassembled WGS sequence"/>
</dbReference>
<reference evidence="1 2" key="1">
    <citation type="submission" date="2021-04" db="EMBL/GenBank/DDBJ databases">
        <authorList>
            <person name="De Guttry C."/>
            <person name="Zahm M."/>
            <person name="Klopp C."/>
            <person name="Cabau C."/>
            <person name="Louis A."/>
            <person name="Berthelot C."/>
            <person name="Parey E."/>
            <person name="Roest Crollius H."/>
            <person name="Montfort J."/>
            <person name="Robinson-Rechavi M."/>
            <person name="Bucao C."/>
            <person name="Bouchez O."/>
            <person name="Gislard M."/>
            <person name="Lluch J."/>
            <person name="Milhes M."/>
            <person name="Lampietro C."/>
            <person name="Lopez Roques C."/>
            <person name="Donnadieu C."/>
            <person name="Braasch I."/>
            <person name="Desvignes T."/>
            <person name="Postlethwait J."/>
            <person name="Bobe J."/>
            <person name="Wedekind C."/>
            <person name="Guiguen Y."/>
        </authorList>
    </citation>
    <scope>NUCLEOTIDE SEQUENCE [LARGE SCALE GENOMIC DNA]</scope>
    <source>
        <strain evidence="1">Cs_M1</strain>
        <tissue evidence="1">Blood</tissue>
    </source>
</reference>
<comment type="caution">
    <text evidence="1">The sequence shown here is derived from an EMBL/GenBank/DDBJ whole genome shotgun (WGS) entry which is preliminary data.</text>
</comment>
<evidence type="ECO:0000313" key="2">
    <source>
        <dbReference type="Proteomes" id="UP001356427"/>
    </source>
</evidence>
<dbReference type="AlphaFoldDB" id="A0AAN8QUZ4"/>
<protein>
    <submittedName>
        <fullName evidence="1">Uncharacterized protein</fullName>
    </submittedName>
</protein>
<sequence length="70" mass="8346">MQLRWTGWSFRICGLASTLKYSWFRKATSTEDMMQDYTEDQICQCRSNHDGDHFLVTGVEMRQVQMQCCR</sequence>
<keyword evidence="2" id="KW-1185">Reference proteome</keyword>
<name>A0AAN8QUZ4_9TELE</name>
<gene>
    <name evidence="1" type="ORF">J4Q44_G00174570</name>
</gene>
<dbReference type="EMBL" id="JAGTTL010000015">
    <property type="protein sequence ID" value="KAK6311793.1"/>
    <property type="molecule type" value="Genomic_DNA"/>
</dbReference>
<accession>A0AAN8QUZ4</accession>